<dbReference type="InterPro" id="IPR029058">
    <property type="entry name" value="AB_hydrolase_fold"/>
</dbReference>
<dbReference type="SUPFAM" id="SSF53474">
    <property type="entry name" value="alpha/beta-Hydrolases"/>
    <property type="match status" value="1"/>
</dbReference>
<dbReference type="Gene3D" id="3.40.50.1820">
    <property type="entry name" value="alpha/beta hydrolase"/>
    <property type="match status" value="1"/>
</dbReference>
<keyword evidence="3" id="KW-1185">Reference proteome</keyword>
<keyword evidence="1" id="KW-0472">Membrane</keyword>
<keyword evidence="1" id="KW-0812">Transmembrane</keyword>
<proteinExistence type="predicted"/>
<dbReference type="EMBL" id="JAEHOH010000003">
    <property type="protein sequence ID" value="MBK0418058.1"/>
    <property type="molecule type" value="Genomic_DNA"/>
</dbReference>
<dbReference type="AlphaFoldDB" id="A0A934Q5K0"/>
<accession>A0A934Q5K0</accession>
<dbReference type="PROSITE" id="PS51257">
    <property type="entry name" value="PROKAR_LIPOPROTEIN"/>
    <property type="match status" value="1"/>
</dbReference>
<comment type="caution">
    <text evidence="2">The sequence shown here is derived from an EMBL/GenBank/DDBJ whole genome shotgun (WGS) entry which is preliminary data.</text>
</comment>
<sequence>MSTRSAARSFGLWTGVAAGCAALGAIVVGGLGIAVARRVVTPAARPESRATIHEIDRAGGRIRAWLSGPDGDLPGRYSFIFDDGAGHARLGPVLARRGGSVAREVVGVDRGTLREGVRGRITGWWYVDPSELGYRVERVAFPVEGGEAEAWLVHPRRAKKGRWAVHVHGRGALPEEAIRGVAPFARAGVTSLVISYRNDPGAPRGTHGRYGLGLAESRDVDAAIAEAERRGATRVTLFGWSMGGTACLLSAAHGEHRRLVDGLVLDSPALDWEPLLRHQATLSRVPRPVARAGVEMLGRGVVRAGEPGGLDFERLSAERFARDLRVPVLVHASEGDTFVPPEGAVRFAAARPRFVQLRLQRQGEHVRLWNVDPEGWEDATETFVRALPRQGA</sequence>
<organism evidence="2 3">
    <name type="scientific">Leucobacter chromiisoli</name>
    <dbReference type="NCBI Taxonomy" id="2796471"/>
    <lineage>
        <taxon>Bacteria</taxon>
        <taxon>Bacillati</taxon>
        <taxon>Actinomycetota</taxon>
        <taxon>Actinomycetes</taxon>
        <taxon>Micrococcales</taxon>
        <taxon>Microbacteriaceae</taxon>
        <taxon>Leucobacter</taxon>
    </lineage>
</organism>
<feature type="transmembrane region" description="Helical" evidence="1">
    <location>
        <begin position="12"/>
        <end position="36"/>
    </location>
</feature>
<dbReference type="Proteomes" id="UP000608530">
    <property type="component" value="Unassembled WGS sequence"/>
</dbReference>
<dbReference type="RefSeq" id="WP_200113889.1">
    <property type="nucleotide sequence ID" value="NZ_JAEHOH010000003.1"/>
</dbReference>
<keyword evidence="2" id="KW-0378">Hydrolase</keyword>
<protein>
    <submittedName>
        <fullName evidence="2">Alpha/beta fold hydrolase</fullName>
    </submittedName>
</protein>
<evidence type="ECO:0000256" key="1">
    <source>
        <dbReference type="SAM" id="Phobius"/>
    </source>
</evidence>
<evidence type="ECO:0000313" key="2">
    <source>
        <dbReference type="EMBL" id="MBK0418058.1"/>
    </source>
</evidence>
<evidence type="ECO:0000313" key="3">
    <source>
        <dbReference type="Proteomes" id="UP000608530"/>
    </source>
</evidence>
<name>A0A934Q5K0_9MICO</name>
<dbReference type="GO" id="GO:0016787">
    <property type="term" value="F:hydrolase activity"/>
    <property type="evidence" value="ECO:0007669"/>
    <property type="project" value="UniProtKB-KW"/>
</dbReference>
<keyword evidence="1" id="KW-1133">Transmembrane helix</keyword>
<gene>
    <name evidence="2" type="ORF">JD276_03315</name>
</gene>
<reference evidence="2" key="1">
    <citation type="submission" date="2020-12" db="EMBL/GenBank/DDBJ databases">
        <title>Leucobacter sp. CAS1, isolated from Chromium sludge.</title>
        <authorList>
            <person name="Xu Z."/>
        </authorList>
    </citation>
    <scope>NUCLEOTIDE SEQUENCE</scope>
    <source>
        <strain evidence="2">CSA1</strain>
    </source>
</reference>